<accession>A0A1H9GF54</accession>
<proteinExistence type="inferred from homology"/>
<feature type="signal peptide" evidence="3">
    <location>
        <begin position="1"/>
        <end position="20"/>
    </location>
</feature>
<evidence type="ECO:0000256" key="3">
    <source>
        <dbReference type="SAM" id="SignalP"/>
    </source>
</evidence>
<dbReference type="GO" id="GO:0015562">
    <property type="term" value="F:efflux transmembrane transporter activity"/>
    <property type="evidence" value="ECO:0007669"/>
    <property type="project" value="InterPro"/>
</dbReference>
<name>A0A1H9GF54_9GAMM</name>
<evidence type="ECO:0000256" key="2">
    <source>
        <dbReference type="SAM" id="Coils"/>
    </source>
</evidence>
<keyword evidence="3" id="KW-0732">Signal</keyword>
<gene>
    <name evidence="4" type="ORF">SAMN04488038_10748</name>
</gene>
<dbReference type="PANTHER" id="PTHR30203:SF24">
    <property type="entry name" value="BLR4935 PROTEIN"/>
    <property type="match status" value="1"/>
</dbReference>
<reference evidence="4 5" key="1">
    <citation type="submission" date="2016-10" db="EMBL/GenBank/DDBJ databases">
        <authorList>
            <person name="de Groot N.N."/>
        </authorList>
    </citation>
    <scope>NUCLEOTIDE SEQUENCE [LARGE SCALE GENOMIC DNA]</scope>
    <source>
        <strain evidence="4 5">DSM 25927</strain>
    </source>
</reference>
<dbReference type="InterPro" id="IPR010131">
    <property type="entry name" value="MdtP/NodT-like"/>
</dbReference>
<dbReference type="STRING" id="489703.SAMN04488038_10748"/>
<dbReference type="EMBL" id="FOFS01000007">
    <property type="protein sequence ID" value="SEQ48721.1"/>
    <property type="molecule type" value="Genomic_DNA"/>
</dbReference>
<evidence type="ECO:0000256" key="1">
    <source>
        <dbReference type="ARBA" id="ARBA00007613"/>
    </source>
</evidence>
<keyword evidence="5" id="KW-1185">Reference proteome</keyword>
<dbReference type="InterPro" id="IPR003423">
    <property type="entry name" value="OMP_efflux"/>
</dbReference>
<dbReference type="Proteomes" id="UP000199233">
    <property type="component" value="Unassembled WGS sequence"/>
</dbReference>
<keyword evidence="2" id="KW-0175">Coiled coil</keyword>
<dbReference type="RefSeq" id="WP_177188929.1">
    <property type="nucleotide sequence ID" value="NZ_FOFS01000007.1"/>
</dbReference>
<feature type="coiled-coil region" evidence="2">
    <location>
        <begin position="331"/>
        <end position="358"/>
    </location>
</feature>
<comment type="similarity">
    <text evidence="1">Belongs to the outer membrane factor (OMF) (TC 1.B.17) family.</text>
</comment>
<dbReference type="Gene3D" id="1.20.1600.10">
    <property type="entry name" value="Outer membrane efflux proteins (OEP)"/>
    <property type="match status" value="1"/>
</dbReference>
<dbReference type="AlphaFoldDB" id="A0A1H9GF54"/>
<evidence type="ECO:0000313" key="4">
    <source>
        <dbReference type="EMBL" id="SEQ48721.1"/>
    </source>
</evidence>
<dbReference type="PROSITE" id="PS51257">
    <property type="entry name" value="PROKAR_LIPOPROTEIN"/>
    <property type="match status" value="1"/>
</dbReference>
<feature type="chain" id="PRO_5011697908" evidence="3">
    <location>
        <begin position="21"/>
        <end position="459"/>
    </location>
</feature>
<evidence type="ECO:0000313" key="5">
    <source>
        <dbReference type="Proteomes" id="UP000199233"/>
    </source>
</evidence>
<sequence length="459" mass="50848">MRGLPIIVLVPMLLASCGHAPPRTPPPDPAQLAQDYQQRRLDHLPGLPEAPQDWDRAQWLQAALRLNPGIAQTRAQVNIALAGERSAAQRANPELNLSAGYIHGSALELAGQASGWLYGVALDLLLPRRGERQRAIAQAQLRTRIAQSALMDAVWQLRSSLREALLALRYSEDALRESAALLESEQTLLRATQRRVRAGDLAPSEVPATEQALRQREQQHADLQLQAQQARLNLAALLGVPPAALEGIAPRWDDWQRITDLPAENLSTQRQQALLTRADVLQALLQCELRELQLQDELARRWPDLRLSPALGWDRDSQEYALGLGLPLPLMNRNEGAIAQAQAEREAAAQALLATQARVLDEMAQAETRWQQTREQWQRAEQGAALAQRQQQRAQRALELGASERGLLLHAQQALHEATLQALAAARAAQQAYAQLESAYRRPLQGPEQTLVPWPETAT</sequence>
<dbReference type="SUPFAM" id="SSF56954">
    <property type="entry name" value="Outer membrane efflux proteins (OEP)"/>
    <property type="match status" value="1"/>
</dbReference>
<dbReference type="PANTHER" id="PTHR30203">
    <property type="entry name" value="OUTER MEMBRANE CATION EFFLUX PROTEIN"/>
    <property type="match status" value="1"/>
</dbReference>
<organism evidence="4 5">
    <name type="scientific">Solimonas aquatica</name>
    <dbReference type="NCBI Taxonomy" id="489703"/>
    <lineage>
        <taxon>Bacteria</taxon>
        <taxon>Pseudomonadati</taxon>
        <taxon>Pseudomonadota</taxon>
        <taxon>Gammaproteobacteria</taxon>
        <taxon>Nevskiales</taxon>
        <taxon>Nevskiaceae</taxon>
        <taxon>Solimonas</taxon>
    </lineage>
</organism>
<dbReference type="Pfam" id="PF02321">
    <property type="entry name" value="OEP"/>
    <property type="match status" value="2"/>
</dbReference>
<protein>
    <submittedName>
        <fullName evidence="4">Outer membrane protein TolC</fullName>
    </submittedName>
</protein>